<reference evidence="2 3" key="1">
    <citation type="journal article" date="2010" name="Proc. Natl. Acad. Sci. U.S.A.">
        <title>Insights into evolution of multicellular fungi from the assembled chromosomes of the mushroom Coprinopsis cinerea (Coprinus cinereus).</title>
        <authorList>
            <person name="Stajich J.E."/>
            <person name="Wilke S.K."/>
            <person name="Ahren D."/>
            <person name="Au C.H."/>
            <person name="Birren B.W."/>
            <person name="Borodovsky M."/>
            <person name="Burns C."/>
            <person name="Canback B."/>
            <person name="Casselton L.A."/>
            <person name="Cheng C.K."/>
            <person name="Deng J."/>
            <person name="Dietrich F.S."/>
            <person name="Fargo D.C."/>
            <person name="Farman M.L."/>
            <person name="Gathman A.C."/>
            <person name="Goldberg J."/>
            <person name="Guigo R."/>
            <person name="Hoegger P.J."/>
            <person name="Hooker J.B."/>
            <person name="Huggins A."/>
            <person name="James T.Y."/>
            <person name="Kamada T."/>
            <person name="Kilaru S."/>
            <person name="Kodira C."/>
            <person name="Kues U."/>
            <person name="Kupfer D."/>
            <person name="Kwan H.S."/>
            <person name="Lomsadze A."/>
            <person name="Li W."/>
            <person name="Lilly W.W."/>
            <person name="Ma L.J."/>
            <person name="Mackey A.J."/>
            <person name="Manning G."/>
            <person name="Martin F."/>
            <person name="Muraguchi H."/>
            <person name="Natvig D.O."/>
            <person name="Palmerini H."/>
            <person name="Ramesh M.A."/>
            <person name="Rehmeyer C.J."/>
            <person name="Roe B.A."/>
            <person name="Shenoy N."/>
            <person name="Stanke M."/>
            <person name="Ter-Hovhannisyan V."/>
            <person name="Tunlid A."/>
            <person name="Velagapudi R."/>
            <person name="Vision T.J."/>
            <person name="Zeng Q."/>
            <person name="Zolan M.E."/>
            <person name="Pukkila P.J."/>
        </authorList>
    </citation>
    <scope>NUCLEOTIDE SEQUENCE [LARGE SCALE GENOMIC DNA]</scope>
    <source>
        <strain evidence="3">Okayama-7 / 130 / ATCC MYA-4618 / FGSC 9003</strain>
    </source>
</reference>
<evidence type="ECO:0000313" key="3">
    <source>
        <dbReference type="Proteomes" id="UP000001861"/>
    </source>
</evidence>
<organism evidence="2 3">
    <name type="scientific">Coprinopsis cinerea (strain Okayama-7 / 130 / ATCC MYA-4618 / FGSC 9003)</name>
    <name type="common">Inky cap fungus</name>
    <name type="synonym">Hormographiella aspergillata</name>
    <dbReference type="NCBI Taxonomy" id="240176"/>
    <lineage>
        <taxon>Eukaryota</taxon>
        <taxon>Fungi</taxon>
        <taxon>Dikarya</taxon>
        <taxon>Basidiomycota</taxon>
        <taxon>Agaricomycotina</taxon>
        <taxon>Agaricomycetes</taxon>
        <taxon>Agaricomycetidae</taxon>
        <taxon>Agaricales</taxon>
        <taxon>Agaricineae</taxon>
        <taxon>Psathyrellaceae</taxon>
        <taxon>Coprinopsis</taxon>
    </lineage>
</organism>
<dbReference type="Gene3D" id="3.80.10.10">
    <property type="entry name" value="Ribonuclease Inhibitor"/>
    <property type="match status" value="1"/>
</dbReference>
<evidence type="ECO:0000313" key="2">
    <source>
        <dbReference type="EMBL" id="EAU82436.2"/>
    </source>
</evidence>
<dbReference type="InterPro" id="IPR032675">
    <property type="entry name" value="LRR_dom_sf"/>
</dbReference>
<dbReference type="EMBL" id="AACS02000005">
    <property type="protein sequence ID" value="EAU82436.2"/>
    <property type="molecule type" value="Genomic_DNA"/>
</dbReference>
<dbReference type="SUPFAM" id="SSF52047">
    <property type="entry name" value="RNI-like"/>
    <property type="match status" value="1"/>
</dbReference>
<dbReference type="HOGENOM" id="CLU_721624_0_0_1"/>
<dbReference type="AlphaFoldDB" id="A8P7A5"/>
<feature type="domain" description="F-box" evidence="1">
    <location>
        <begin position="2"/>
        <end position="51"/>
    </location>
</feature>
<dbReference type="GeneID" id="6015930"/>
<proteinExistence type="predicted"/>
<dbReference type="Gene3D" id="1.20.1280.50">
    <property type="match status" value="1"/>
</dbReference>
<keyword evidence="3" id="KW-1185">Reference proteome</keyword>
<dbReference type="RefSeq" id="XP_001839320.2">
    <property type="nucleotide sequence ID" value="XM_001839268.2"/>
</dbReference>
<sequence>MHSPLESLPSELIVRILSAGEHHAIRLLELAMVSDRFRTVITGTPSLWTNIVLFISPENLDVMLAVLDLALICSGPVLLLDLTMEIDLNTTSFQFNQILLRVYEMAPRLRTIEILFDTQANSDMDFVRKLHWMVEDSGQDTPFVNLEKLVLIVGNDRVVDFADYPVSVLFPNLKILSLVGITIRSAHHIPARLALPHLERLDMLVSFDSTSPFILRDLLASVPALRTLVFAMTTDLPSTVTFTHGTREATSPMVHQSLQTLKIQGRLEDLHGQLPTLCLPSLQSLHLSDLYAQLGGAYVAYRGGRLVDNVLEMLAQSKCELKEFAFENCWLKNEDLLRLLLTFQHLTSFTLSLRNVVSLHDDSLFGMLFERSQFERVLPSLRKLVVSTDWISAILEECLEALTLI</sequence>
<dbReference type="PROSITE" id="PS50181">
    <property type="entry name" value="FBOX"/>
    <property type="match status" value="1"/>
</dbReference>
<dbReference type="VEuPathDB" id="FungiDB:CC1G_08187"/>
<protein>
    <recommendedName>
        <fullName evidence="1">F-box domain-containing protein</fullName>
    </recommendedName>
</protein>
<dbReference type="KEGG" id="cci:CC1G_08187"/>
<dbReference type="InterPro" id="IPR001810">
    <property type="entry name" value="F-box_dom"/>
</dbReference>
<dbReference type="InParanoid" id="A8P7A5"/>
<name>A8P7A5_COPC7</name>
<gene>
    <name evidence="2" type="ORF">CC1G_08187</name>
</gene>
<evidence type="ECO:0000259" key="1">
    <source>
        <dbReference type="PROSITE" id="PS50181"/>
    </source>
</evidence>
<accession>A8P7A5</accession>
<dbReference type="OrthoDB" id="3266451at2759"/>
<dbReference type="Proteomes" id="UP000001861">
    <property type="component" value="Unassembled WGS sequence"/>
</dbReference>
<comment type="caution">
    <text evidence="2">The sequence shown here is derived from an EMBL/GenBank/DDBJ whole genome shotgun (WGS) entry which is preliminary data.</text>
</comment>